<dbReference type="PANTHER" id="PTHR30352">
    <property type="entry name" value="PYRUVATE FORMATE-LYASE-ACTIVATING ENZYME"/>
    <property type="match status" value="1"/>
</dbReference>
<dbReference type="InterPro" id="IPR013785">
    <property type="entry name" value="Aldolase_TIM"/>
</dbReference>
<keyword evidence="6" id="KW-0411">Iron-sulfur</keyword>
<keyword evidence="3" id="KW-0949">S-adenosyl-L-methionine</keyword>
<dbReference type="InterPro" id="IPR058240">
    <property type="entry name" value="rSAM_sf"/>
</dbReference>
<dbReference type="GO" id="GO:0003824">
    <property type="term" value="F:catalytic activity"/>
    <property type="evidence" value="ECO:0007669"/>
    <property type="project" value="InterPro"/>
</dbReference>
<keyword evidence="2" id="KW-0004">4Fe-4S</keyword>
<dbReference type="SUPFAM" id="SSF102114">
    <property type="entry name" value="Radical SAM enzymes"/>
    <property type="match status" value="1"/>
</dbReference>
<evidence type="ECO:0000259" key="7">
    <source>
        <dbReference type="PROSITE" id="PS51918"/>
    </source>
</evidence>
<sequence length="239" mass="26792">MERNARHGTTRVATPFYAVTPFTMLDFPDRIACILWIAGCNMRCGYCHNPQIVLGRGSIDEDRVIEFLTRRKGLLDGVVFSGGEATSWKHLARFAAQVKSMGFAIKLDTNGLRPDVVQCLLDEQLVDRIALDYKAPRSHFHKVTGVTAYSRFSATLDLLCTQGKILFDVRTTVHTDLLDEEAIVAMANDLFQRGYRGVYAIQSAVIDPDRPTLDGLAAQSRPLDMERLRNGSPLQLEFR</sequence>
<reference evidence="8 9" key="1">
    <citation type="submission" date="2014-04" db="EMBL/GenBank/DDBJ databases">
        <title>A comprehensive comparison of genomes of Erythrobacter spp. strains.</title>
        <authorList>
            <person name="Zheng Q."/>
        </authorList>
    </citation>
    <scope>NUCLEOTIDE SEQUENCE [LARGE SCALE GENOMIC DNA]</scope>
    <source>
        <strain evidence="8 9">DSM 6997</strain>
    </source>
</reference>
<comment type="caution">
    <text evidence="8">The sequence shown here is derived from an EMBL/GenBank/DDBJ whole genome shotgun (WGS) entry which is preliminary data.</text>
</comment>
<dbReference type="AlphaFoldDB" id="A0A074M8G3"/>
<dbReference type="Proteomes" id="UP000027647">
    <property type="component" value="Unassembled WGS sequence"/>
</dbReference>
<dbReference type="InterPro" id="IPR007197">
    <property type="entry name" value="rSAM"/>
</dbReference>
<evidence type="ECO:0000313" key="9">
    <source>
        <dbReference type="Proteomes" id="UP000027647"/>
    </source>
</evidence>
<evidence type="ECO:0000313" key="8">
    <source>
        <dbReference type="EMBL" id="KEO89694.1"/>
    </source>
</evidence>
<evidence type="ECO:0000256" key="4">
    <source>
        <dbReference type="ARBA" id="ARBA00022723"/>
    </source>
</evidence>
<dbReference type="PANTHER" id="PTHR30352:SF13">
    <property type="entry name" value="GLYCYL-RADICAL ENZYME ACTIVATING ENZYME YJJW-RELATED"/>
    <property type="match status" value="1"/>
</dbReference>
<evidence type="ECO:0000256" key="3">
    <source>
        <dbReference type="ARBA" id="ARBA00022691"/>
    </source>
</evidence>
<dbReference type="SFLD" id="SFLDS00029">
    <property type="entry name" value="Radical_SAM"/>
    <property type="match status" value="1"/>
</dbReference>
<dbReference type="InterPro" id="IPR034457">
    <property type="entry name" value="Organic_radical-activating"/>
</dbReference>
<keyword evidence="5" id="KW-0408">Iron</keyword>
<dbReference type="CDD" id="cd01335">
    <property type="entry name" value="Radical_SAM"/>
    <property type="match status" value="1"/>
</dbReference>
<comment type="cofactor">
    <cofactor evidence="1">
        <name>[4Fe-4S] cluster</name>
        <dbReference type="ChEBI" id="CHEBI:49883"/>
    </cofactor>
</comment>
<dbReference type="Pfam" id="PF04055">
    <property type="entry name" value="Radical_SAM"/>
    <property type="match status" value="1"/>
</dbReference>
<protein>
    <recommendedName>
        <fullName evidence="7">Radical SAM core domain-containing protein</fullName>
    </recommendedName>
</protein>
<evidence type="ECO:0000256" key="5">
    <source>
        <dbReference type="ARBA" id="ARBA00023004"/>
    </source>
</evidence>
<dbReference type="Gene3D" id="3.20.20.70">
    <property type="entry name" value="Aldolase class I"/>
    <property type="match status" value="1"/>
</dbReference>
<feature type="domain" description="Radical SAM core" evidence="7">
    <location>
        <begin position="26"/>
        <end position="239"/>
    </location>
</feature>
<organism evidence="8 9">
    <name type="scientific">Erythrobacter longus</name>
    <dbReference type="NCBI Taxonomy" id="1044"/>
    <lineage>
        <taxon>Bacteria</taxon>
        <taxon>Pseudomonadati</taxon>
        <taxon>Pseudomonadota</taxon>
        <taxon>Alphaproteobacteria</taxon>
        <taxon>Sphingomonadales</taxon>
        <taxon>Erythrobacteraceae</taxon>
        <taxon>Erythrobacter/Porphyrobacter group</taxon>
        <taxon>Erythrobacter</taxon>
    </lineage>
</organism>
<gene>
    <name evidence="8" type="ORF">EH31_11085</name>
</gene>
<dbReference type="InterPro" id="IPR012840">
    <property type="entry name" value="NrdG2"/>
</dbReference>
<name>A0A074M8G3_ERYLO</name>
<dbReference type="SFLD" id="SFLDG01094">
    <property type="entry name" value="Uncharacterised_Radical_SAM_Su"/>
    <property type="match status" value="1"/>
</dbReference>
<evidence type="ECO:0000256" key="2">
    <source>
        <dbReference type="ARBA" id="ARBA00022485"/>
    </source>
</evidence>
<dbReference type="STRING" id="1044.EH31_11085"/>
<dbReference type="GO" id="GO:0051539">
    <property type="term" value="F:4 iron, 4 sulfur cluster binding"/>
    <property type="evidence" value="ECO:0007669"/>
    <property type="project" value="UniProtKB-KW"/>
</dbReference>
<evidence type="ECO:0000256" key="6">
    <source>
        <dbReference type="ARBA" id="ARBA00023014"/>
    </source>
</evidence>
<evidence type="ECO:0000256" key="1">
    <source>
        <dbReference type="ARBA" id="ARBA00001966"/>
    </source>
</evidence>
<dbReference type="PROSITE" id="PS51918">
    <property type="entry name" value="RADICAL_SAM"/>
    <property type="match status" value="1"/>
</dbReference>
<accession>A0A074M8G3</accession>
<keyword evidence="4" id="KW-0479">Metal-binding</keyword>
<keyword evidence="9" id="KW-1185">Reference proteome</keyword>
<dbReference type="eggNOG" id="COG1180">
    <property type="taxonomic scope" value="Bacteria"/>
</dbReference>
<dbReference type="EMBL" id="JMIW01000004">
    <property type="protein sequence ID" value="KEO89694.1"/>
    <property type="molecule type" value="Genomic_DNA"/>
</dbReference>
<dbReference type="NCBIfam" id="TIGR02495">
    <property type="entry name" value="NrdG2"/>
    <property type="match status" value="1"/>
</dbReference>
<proteinExistence type="predicted"/>
<dbReference type="GO" id="GO:0046872">
    <property type="term" value="F:metal ion binding"/>
    <property type="evidence" value="ECO:0007669"/>
    <property type="project" value="UniProtKB-KW"/>
</dbReference>